<dbReference type="FunFam" id="3.20.20.70:FF:000352">
    <property type="entry name" value="Metallo cofactor biosynthesis protein"/>
    <property type="match status" value="1"/>
</dbReference>
<reference evidence="6 7" key="1">
    <citation type="submission" date="2014-09" db="EMBL/GenBank/DDBJ databases">
        <title>Draft genome sequence of an obligately methylotrophic methanogen, Methanococcoides methylutens, isolated from marine sediment.</title>
        <authorList>
            <person name="Guan Y."/>
            <person name="Ngugi D.K."/>
            <person name="Blom J."/>
            <person name="Ali S."/>
            <person name="Ferry J.G."/>
            <person name="Stingl U."/>
        </authorList>
    </citation>
    <scope>NUCLEOTIDE SEQUENCE [LARGE SCALE GENOMIC DNA]</scope>
    <source>
        <strain evidence="6 7">DSM 2657</strain>
    </source>
</reference>
<dbReference type="Pfam" id="PF13186">
    <property type="entry name" value="SPASM"/>
    <property type="match status" value="1"/>
</dbReference>
<dbReference type="InterPro" id="IPR050377">
    <property type="entry name" value="Radical_SAM_PqqE_MftC-like"/>
</dbReference>
<dbReference type="OrthoDB" id="30736at2157"/>
<dbReference type="PROSITE" id="PS51918">
    <property type="entry name" value="RADICAL_SAM"/>
    <property type="match status" value="1"/>
</dbReference>
<keyword evidence="4" id="KW-0411">Iron-sulfur</keyword>
<dbReference type="GO" id="GO:0006783">
    <property type="term" value="P:heme biosynthetic process"/>
    <property type="evidence" value="ECO:0007669"/>
    <property type="project" value="TreeGrafter"/>
</dbReference>
<dbReference type="Gene3D" id="3.20.20.70">
    <property type="entry name" value="Aldolase class I"/>
    <property type="match status" value="1"/>
</dbReference>
<dbReference type="SUPFAM" id="SSF102114">
    <property type="entry name" value="Radical SAM enzymes"/>
    <property type="match status" value="1"/>
</dbReference>
<comment type="caution">
    <text evidence="6">The sequence shown here is derived from an EMBL/GenBank/DDBJ whole genome shotgun (WGS) entry which is preliminary data.</text>
</comment>
<protein>
    <submittedName>
        <fullName evidence="6">Radical SAM protein</fullName>
    </submittedName>
</protein>
<dbReference type="SFLD" id="SFLDG01067">
    <property type="entry name" value="SPASM/twitch_domain_containing"/>
    <property type="match status" value="1"/>
</dbReference>
<sequence>MRVYEKSVIKVNASTENGKVVLDIEGPLSAVASPVIKRINKIFQEEKPIRADEENIIFSTWSPPIPSTAFNRLISAQIGAIMKKRIPDQFSIGITDKCPYNCIHCGAAGIVADPELSIEEINRAVGEAIELGTYSVQFDGGETMLRSDIAEMVASVDKTRAIATCFTSGFRLTPERAQDLKNAGLFATHISIDSPFESEHDRVRGREGAYQNAMDGIQNSLDAGILTDMFVVVSPDNIDDLEDFYGLAESLGMHEMSIYEIIAVGRWLEREDETISQKDVSRLEKFQKGKNMAADGPRVTAFPYFMGPDQFGCFAGRRWIHVTSGGDVMPCAYTPLAFGNIREDSLADIWKRMGKHSAYKGSAEYCMMRNPEFRKEYIHTIPKDANIPLRIDLQEKN</sequence>
<dbReference type="GO" id="GO:0046872">
    <property type="term" value="F:metal ion binding"/>
    <property type="evidence" value="ECO:0007669"/>
    <property type="project" value="UniProtKB-KW"/>
</dbReference>
<evidence type="ECO:0000256" key="3">
    <source>
        <dbReference type="ARBA" id="ARBA00023004"/>
    </source>
</evidence>
<dbReference type="SMART" id="SM00729">
    <property type="entry name" value="Elp3"/>
    <property type="match status" value="1"/>
</dbReference>
<dbReference type="CDD" id="cd01335">
    <property type="entry name" value="Radical_SAM"/>
    <property type="match status" value="1"/>
</dbReference>
<dbReference type="InterPro" id="IPR006638">
    <property type="entry name" value="Elp3/MiaA/NifB-like_rSAM"/>
</dbReference>
<organism evidence="6 7">
    <name type="scientific">Methanococcoides methylutens</name>
    <dbReference type="NCBI Taxonomy" id="2226"/>
    <lineage>
        <taxon>Archaea</taxon>
        <taxon>Methanobacteriati</taxon>
        <taxon>Methanobacteriota</taxon>
        <taxon>Stenosarchaea group</taxon>
        <taxon>Methanomicrobia</taxon>
        <taxon>Methanosarcinales</taxon>
        <taxon>Methanosarcinaceae</taxon>
        <taxon>Methanococcoides</taxon>
    </lineage>
</organism>
<proteinExistence type="predicted"/>
<dbReference type="InterPro" id="IPR007197">
    <property type="entry name" value="rSAM"/>
</dbReference>
<dbReference type="InterPro" id="IPR013785">
    <property type="entry name" value="Aldolase_TIM"/>
</dbReference>
<dbReference type="EMBL" id="JRHO01000014">
    <property type="protein sequence ID" value="KGK97992.1"/>
    <property type="molecule type" value="Genomic_DNA"/>
</dbReference>
<accession>A0A099SYM1</accession>
<dbReference type="GO" id="GO:0051536">
    <property type="term" value="F:iron-sulfur cluster binding"/>
    <property type="evidence" value="ECO:0007669"/>
    <property type="project" value="UniProtKB-KW"/>
</dbReference>
<dbReference type="SFLD" id="SFLDS00029">
    <property type="entry name" value="Radical_SAM"/>
    <property type="match status" value="1"/>
</dbReference>
<keyword evidence="3" id="KW-0408">Iron</keyword>
<evidence type="ECO:0000256" key="4">
    <source>
        <dbReference type="ARBA" id="ARBA00023014"/>
    </source>
</evidence>
<dbReference type="SFLD" id="SFLDG01386">
    <property type="entry name" value="main_SPASM_domain-containing"/>
    <property type="match status" value="1"/>
</dbReference>
<dbReference type="CDD" id="cd21128">
    <property type="entry name" value="SPASM_rSAM"/>
    <property type="match status" value="1"/>
</dbReference>
<dbReference type="PANTHER" id="PTHR11228">
    <property type="entry name" value="RADICAL SAM DOMAIN PROTEIN"/>
    <property type="match status" value="1"/>
</dbReference>
<dbReference type="GO" id="GO:0003824">
    <property type="term" value="F:catalytic activity"/>
    <property type="evidence" value="ECO:0007669"/>
    <property type="project" value="InterPro"/>
</dbReference>
<evidence type="ECO:0000259" key="5">
    <source>
        <dbReference type="PROSITE" id="PS51918"/>
    </source>
</evidence>
<evidence type="ECO:0000313" key="6">
    <source>
        <dbReference type="EMBL" id="KGK97992.1"/>
    </source>
</evidence>
<keyword evidence="1" id="KW-0949">S-adenosyl-L-methionine</keyword>
<feature type="domain" description="Radical SAM core" evidence="5">
    <location>
        <begin position="84"/>
        <end position="293"/>
    </location>
</feature>
<keyword evidence="2" id="KW-0479">Metal-binding</keyword>
<name>A0A099SYM1_METMT</name>
<dbReference type="InterPro" id="IPR058240">
    <property type="entry name" value="rSAM_sf"/>
</dbReference>
<evidence type="ECO:0000256" key="2">
    <source>
        <dbReference type="ARBA" id="ARBA00022723"/>
    </source>
</evidence>
<dbReference type="RefSeq" id="WP_048195191.1">
    <property type="nucleotide sequence ID" value="NZ_CAAGSM010000001.1"/>
</dbReference>
<evidence type="ECO:0000256" key="1">
    <source>
        <dbReference type="ARBA" id="ARBA00022691"/>
    </source>
</evidence>
<keyword evidence="7" id="KW-1185">Reference proteome</keyword>
<evidence type="ECO:0000313" key="7">
    <source>
        <dbReference type="Proteomes" id="UP000029859"/>
    </source>
</evidence>
<dbReference type="AlphaFoldDB" id="A0A099SYM1"/>
<gene>
    <name evidence="6" type="ORF">LI82_09600</name>
</gene>
<dbReference type="InterPro" id="IPR023885">
    <property type="entry name" value="4Fe4S-binding_SPASM_dom"/>
</dbReference>
<dbReference type="Pfam" id="PF04055">
    <property type="entry name" value="Radical_SAM"/>
    <property type="match status" value="1"/>
</dbReference>
<dbReference type="PANTHER" id="PTHR11228:SF7">
    <property type="entry name" value="PQQA PEPTIDE CYCLASE"/>
    <property type="match status" value="1"/>
</dbReference>
<dbReference type="Proteomes" id="UP000029859">
    <property type="component" value="Unassembled WGS sequence"/>
</dbReference>